<comment type="caution">
    <text evidence="7">The sequence shown here is derived from an EMBL/GenBank/DDBJ whole genome shotgun (WGS) entry which is preliminary data.</text>
</comment>
<dbReference type="AlphaFoldDB" id="G9WVE9"/>
<dbReference type="GO" id="GO:0030246">
    <property type="term" value="F:carbohydrate binding"/>
    <property type="evidence" value="ECO:0007669"/>
    <property type="project" value="UniProtKB-ARBA"/>
</dbReference>
<accession>G9WVE9</accession>
<dbReference type="SUPFAM" id="SSF53822">
    <property type="entry name" value="Periplasmic binding protein-like I"/>
    <property type="match status" value="1"/>
</dbReference>
<dbReference type="PROSITE" id="PS51257">
    <property type="entry name" value="PROKAR_LIPOPROTEIN"/>
    <property type="match status" value="1"/>
</dbReference>
<evidence type="ECO:0000259" key="6">
    <source>
        <dbReference type="Pfam" id="PF13407"/>
    </source>
</evidence>
<feature type="chain" id="PRO_5039031513" description="Periplasmic binding protein domain-containing protein" evidence="5">
    <location>
        <begin position="20"/>
        <end position="349"/>
    </location>
</feature>
<keyword evidence="8" id="KW-1185">Reference proteome</keyword>
<comment type="subcellular location">
    <subcellularLocation>
        <location evidence="1">Cell envelope</location>
    </subcellularLocation>
</comment>
<dbReference type="RefSeq" id="WP_009536714.1">
    <property type="nucleotide sequence ID" value="NZ_JH414504.1"/>
</dbReference>
<dbReference type="Pfam" id="PF13407">
    <property type="entry name" value="Peripla_BP_4"/>
    <property type="match status" value="1"/>
</dbReference>
<dbReference type="CDD" id="cd06309">
    <property type="entry name" value="PBP1_galactofuranose_YtfQ-like"/>
    <property type="match status" value="1"/>
</dbReference>
<evidence type="ECO:0000313" key="7">
    <source>
        <dbReference type="EMBL" id="EHL11550.1"/>
    </source>
</evidence>
<gene>
    <name evidence="7" type="ORF">HMPREF9624_00883</name>
</gene>
<feature type="compositionally biased region" description="Basic and acidic residues" evidence="4">
    <location>
        <begin position="39"/>
        <end position="56"/>
    </location>
</feature>
<comment type="similarity">
    <text evidence="2">Belongs to the bacterial solute-binding protein 2 family.</text>
</comment>
<evidence type="ECO:0000256" key="4">
    <source>
        <dbReference type="SAM" id="MobiDB-lite"/>
    </source>
</evidence>
<dbReference type="EMBL" id="AFZD01000017">
    <property type="protein sequence ID" value="EHL11550.1"/>
    <property type="molecule type" value="Genomic_DNA"/>
</dbReference>
<organism evidence="7 8">
    <name type="scientific">Oribacterium asaccharolyticum ACB7</name>
    <dbReference type="NCBI Taxonomy" id="796944"/>
    <lineage>
        <taxon>Bacteria</taxon>
        <taxon>Bacillati</taxon>
        <taxon>Bacillota</taxon>
        <taxon>Clostridia</taxon>
        <taxon>Lachnospirales</taxon>
        <taxon>Lachnospiraceae</taxon>
        <taxon>Oribacterium</taxon>
    </lineage>
</organism>
<evidence type="ECO:0000256" key="5">
    <source>
        <dbReference type="SAM" id="SignalP"/>
    </source>
</evidence>
<feature type="region of interest" description="Disordered" evidence="4">
    <location>
        <begin position="36"/>
        <end position="57"/>
    </location>
</feature>
<feature type="signal peptide" evidence="5">
    <location>
        <begin position="1"/>
        <end position="19"/>
    </location>
</feature>
<protein>
    <recommendedName>
        <fullName evidence="6">Periplasmic binding protein domain-containing protein</fullName>
    </recommendedName>
</protein>
<keyword evidence="3 5" id="KW-0732">Signal</keyword>
<evidence type="ECO:0000256" key="2">
    <source>
        <dbReference type="ARBA" id="ARBA00007639"/>
    </source>
</evidence>
<dbReference type="PANTHER" id="PTHR46847:SF3">
    <property type="entry name" value="GALACTOFURANOSE-BINDING PROTEIN YTFQ"/>
    <property type="match status" value="1"/>
</dbReference>
<evidence type="ECO:0000313" key="8">
    <source>
        <dbReference type="Proteomes" id="UP000003527"/>
    </source>
</evidence>
<name>G9WVE9_9FIRM</name>
<proteinExistence type="inferred from homology"/>
<dbReference type="InterPro" id="IPR025997">
    <property type="entry name" value="SBP_2_dom"/>
</dbReference>
<sequence>MKKMLSVALSAIMAASLMACGGGSAKGTETKAAQTEAGSEAKEAAETEKAGEKTDAGEAVSLEGKTVGFAQTDSMSAWRTTETDSIKKAVEEAGGKLVVKDAGGDIATQESDIRDLVAAKVDYLVVAPLENNGLQSALEEAMEAKIPVILVDRAIDGEAGKYFTTSIRSDFVWEGEQCAKALETALPDGGNVVIINGGYDSSTSTDRQDGFVNTLDSSKFKVVAEQDGQWLMDKAQAVMENILQAQGGENINAVYCVTDDMAQGAMKAIEAAGLTPGKDILILGIDGTKAAFKDIEAGRQLASCTCSPYFGPIVVETIGKIAKGDTVPENITNEDTLYTKENVQVDLGF</sequence>
<dbReference type="InterPro" id="IPR028082">
    <property type="entry name" value="Peripla_BP_I"/>
</dbReference>
<feature type="domain" description="Periplasmic binding protein" evidence="6">
    <location>
        <begin position="68"/>
        <end position="322"/>
    </location>
</feature>
<evidence type="ECO:0000256" key="3">
    <source>
        <dbReference type="ARBA" id="ARBA00022729"/>
    </source>
</evidence>
<dbReference type="Proteomes" id="UP000003527">
    <property type="component" value="Unassembled WGS sequence"/>
</dbReference>
<dbReference type="PANTHER" id="PTHR46847">
    <property type="entry name" value="D-ALLOSE-BINDING PERIPLASMIC PROTEIN-RELATED"/>
    <property type="match status" value="1"/>
</dbReference>
<dbReference type="PATRIC" id="fig|796944.3.peg.1612"/>
<reference evidence="7 8" key="1">
    <citation type="submission" date="2011-08" db="EMBL/GenBank/DDBJ databases">
        <title>The Genome Sequence of Oribacterium sp. ACB7.</title>
        <authorList>
            <consortium name="The Broad Institute Genome Sequencing Platform"/>
            <person name="Earl A."/>
            <person name="Ward D."/>
            <person name="Feldgarden M."/>
            <person name="Gevers D."/>
            <person name="Sizova M."/>
            <person name="Hazen A."/>
            <person name="Epstein S."/>
            <person name="Young S.K."/>
            <person name="Zeng Q."/>
            <person name="Gargeya S."/>
            <person name="Fitzgerald M."/>
            <person name="Haas B."/>
            <person name="Abouelleil A."/>
            <person name="Alvarado L."/>
            <person name="Arachchi H.M."/>
            <person name="Berlin A."/>
            <person name="Brown A."/>
            <person name="Chapman S.B."/>
            <person name="Chen Z."/>
            <person name="Dunbar C."/>
            <person name="Freedman E."/>
            <person name="Gearin G."/>
            <person name="Gellesch M."/>
            <person name="Goldberg J."/>
            <person name="Griggs A."/>
            <person name="Gujja S."/>
            <person name="Heiman D."/>
            <person name="Howarth C."/>
            <person name="Larson L."/>
            <person name="Lui A."/>
            <person name="MacDonald P.J.P."/>
            <person name="Montmayeur A."/>
            <person name="Murphy C."/>
            <person name="Neiman D."/>
            <person name="Pearson M."/>
            <person name="Priest M."/>
            <person name="Roberts A."/>
            <person name="Saif S."/>
            <person name="Shea T."/>
            <person name="Shenoy N."/>
            <person name="Sisk P."/>
            <person name="Stolte C."/>
            <person name="Sykes S."/>
            <person name="Wortman J."/>
            <person name="Nusbaum C."/>
            <person name="Birren B."/>
        </authorList>
    </citation>
    <scope>NUCLEOTIDE SEQUENCE [LARGE SCALE GENOMIC DNA]</scope>
    <source>
        <strain evidence="7 8">ACB7</strain>
    </source>
</reference>
<dbReference type="Gene3D" id="3.40.50.2300">
    <property type="match status" value="2"/>
</dbReference>
<dbReference type="HOGENOM" id="CLU_037628_3_2_9"/>
<dbReference type="GO" id="GO:0030313">
    <property type="term" value="C:cell envelope"/>
    <property type="evidence" value="ECO:0007669"/>
    <property type="project" value="UniProtKB-SubCell"/>
</dbReference>
<evidence type="ECO:0000256" key="1">
    <source>
        <dbReference type="ARBA" id="ARBA00004196"/>
    </source>
</evidence>